<evidence type="ECO:0000256" key="2">
    <source>
        <dbReference type="ARBA" id="ARBA00022803"/>
    </source>
</evidence>
<gene>
    <name evidence="4" type="ORF">H8L32_20495</name>
</gene>
<evidence type="ECO:0008006" key="6">
    <source>
        <dbReference type="Google" id="ProtNLM"/>
    </source>
</evidence>
<evidence type="ECO:0000256" key="3">
    <source>
        <dbReference type="SAM" id="Phobius"/>
    </source>
</evidence>
<proteinExistence type="predicted"/>
<evidence type="ECO:0000256" key="1">
    <source>
        <dbReference type="ARBA" id="ARBA00022737"/>
    </source>
</evidence>
<dbReference type="InterPro" id="IPR011990">
    <property type="entry name" value="TPR-like_helical_dom_sf"/>
</dbReference>
<reference evidence="4 5" key="1">
    <citation type="submission" date="2020-08" db="EMBL/GenBank/DDBJ databases">
        <title>Novel species isolated from subtropical streams in China.</title>
        <authorList>
            <person name="Lu H."/>
        </authorList>
    </citation>
    <scope>NUCLEOTIDE SEQUENCE [LARGE SCALE GENOMIC DNA]</scope>
    <source>
        <strain evidence="4 5">CY18W</strain>
    </source>
</reference>
<dbReference type="PANTHER" id="PTHR44227:SF3">
    <property type="entry name" value="PROTEIN O-MANNOSYL-TRANSFERASE TMTC4"/>
    <property type="match status" value="1"/>
</dbReference>
<dbReference type="Proteomes" id="UP000650424">
    <property type="component" value="Unassembled WGS sequence"/>
</dbReference>
<evidence type="ECO:0000313" key="4">
    <source>
        <dbReference type="EMBL" id="MBC3919861.1"/>
    </source>
</evidence>
<evidence type="ECO:0000313" key="5">
    <source>
        <dbReference type="Proteomes" id="UP000650424"/>
    </source>
</evidence>
<organism evidence="4 5">
    <name type="scientific">Undibacterium hunanense</name>
    <dbReference type="NCBI Taxonomy" id="2762292"/>
    <lineage>
        <taxon>Bacteria</taxon>
        <taxon>Pseudomonadati</taxon>
        <taxon>Pseudomonadota</taxon>
        <taxon>Betaproteobacteria</taxon>
        <taxon>Burkholderiales</taxon>
        <taxon>Oxalobacteraceae</taxon>
        <taxon>Undibacterium</taxon>
    </lineage>
</organism>
<protein>
    <recommendedName>
        <fullName evidence="6">Tetratricopeptide repeat protein</fullName>
    </recommendedName>
</protein>
<feature type="transmembrane region" description="Helical" evidence="3">
    <location>
        <begin position="119"/>
        <end position="140"/>
    </location>
</feature>
<keyword evidence="2" id="KW-0802">TPR repeat</keyword>
<dbReference type="InterPro" id="IPR052346">
    <property type="entry name" value="O-mannosyl-transferase_TMTC"/>
</dbReference>
<feature type="transmembrane region" description="Helical" evidence="3">
    <location>
        <begin position="312"/>
        <end position="332"/>
    </location>
</feature>
<feature type="transmembrane region" description="Helical" evidence="3">
    <location>
        <begin position="94"/>
        <end position="112"/>
    </location>
</feature>
<dbReference type="RefSeq" id="WP_186949128.1">
    <property type="nucleotide sequence ID" value="NZ_JACOGF010000012.1"/>
</dbReference>
<accession>A0ABR6ZVE3</accession>
<feature type="transmembrane region" description="Helical" evidence="3">
    <location>
        <begin position="184"/>
        <end position="201"/>
    </location>
</feature>
<dbReference type="EMBL" id="JACOGF010000012">
    <property type="protein sequence ID" value="MBC3919861.1"/>
    <property type="molecule type" value="Genomic_DNA"/>
</dbReference>
<feature type="transmembrane region" description="Helical" evidence="3">
    <location>
        <begin position="396"/>
        <end position="414"/>
    </location>
</feature>
<sequence>MTKNRIPLFALLLVLVLTFFVYQPGLSGYFLFDDSVNIIENNQLHIHNLDWPGLKQAAMSGIAGMLGRPISMLSFALDYLVADNNPAQFKRTNLIIHLLNGICIYFLALLLLKAHRTKFAFSIPVANAGWVSVCITAAWLLHPLNLSSVLYVVQRMTSLSSLFCFLGLIFYVHGRLLMAANSKGWLYVFAAFFVFTPLAIFSKENGALLPLFLFLTESIFFRFDAPILSRKLLKTIYTCTLALPLLVILAYTAWHPEWLGDTYKIRDFTLAERLLTEARIVWFYIRLIFVPDINLLGLYHDDIAISRDLLDPITTLPACLGILGLAITGIAGYKRLPIVAYGILFFLLGHSLESSFIPLELIHEHRNYLPSFGLIFALTFYLFVPGKHNESMKIRSLLAIFILFMLGSISYLRAAQWGDVAEMKLKEVAHHPMSHRANMDIATFYASLPATNQIEADEYYSEAYKFYVRAAELSSSDTLGLMGLISLHANRAMPVETAWITVLTQRLTKLPFATNTGNSLSRLSQCTIAKNCQGIDDVVGQLFEAAFKNPTLSGRTKTQLLFAWSDYLLQIRQDQTAALRAAREAAAREPTDIDAQMNLAIILVNLNLNEEARKQISVIRQLDRLQTYTSSLKDLEKLIK</sequence>
<name>A0ABR6ZVE3_9BURK</name>
<dbReference type="PANTHER" id="PTHR44227">
    <property type="match status" value="1"/>
</dbReference>
<keyword evidence="5" id="KW-1185">Reference proteome</keyword>
<feature type="transmembrane region" description="Helical" evidence="3">
    <location>
        <begin position="152"/>
        <end position="172"/>
    </location>
</feature>
<feature type="transmembrane region" description="Helical" evidence="3">
    <location>
        <begin position="338"/>
        <end position="356"/>
    </location>
</feature>
<comment type="caution">
    <text evidence="4">The sequence shown here is derived from an EMBL/GenBank/DDBJ whole genome shotgun (WGS) entry which is preliminary data.</text>
</comment>
<keyword evidence="3" id="KW-0812">Transmembrane</keyword>
<keyword evidence="3" id="KW-0472">Membrane</keyword>
<feature type="transmembrane region" description="Helical" evidence="3">
    <location>
        <begin position="235"/>
        <end position="254"/>
    </location>
</feature>
<feature type="transmembrane region" description="Helical" evidence="3">
    <location>
        <begin position="368"/>
        <end position="384"/>
    </location>
</feature>
<dbReference type="SUPFAM" id="SSF48452">
    <property type="entry name" value="TPR-like"/>
    <property type="match status" value="1"/>
</dbReference>
<keyword evidence="3" id="KW-1133">Transmembrane helix</keyword>
<feature type="transmembrane region" description="Helical" evidence="3">
    <location>
        <begin position="207"/>
        <end position="223"/>
    </location>
</feature>
<keyword evidence="1" id="KW-0677">Repeat</keyword>